<evidence type="ECO:0000256" key="3">
    <source>
        <dbReference type="ARBA" id="ARBA00022729"/>
    </source>
</evidence>
<reference evidence="10 11" key="1">
    <citation type="submission" date="2023-02" db="EMBL/GenBank/DDBJ databases">
        <title>Streptococcus sp. Genome Sequencing and Assembly.</title>
        <authorList>
            <person name="Shore S.M."/>
            <person name="Nicholson T.L."/>
        </authorList>
    </citation>
    <scope>NUCLEOTIDE SEQUENCE [LARGE SCALE GENOMIC DNA]</scope>
    <source>
        <strain evidence="10 11">29892</strain>
    </source>
</reference>
<evidence type="ECO:0000256" key="6">
    <source>
        <dbReference type="SAM" id="MobiDB-lite"/>
    </source>
</evidence>
<feature type="domain" description="MucBP" evidence="9">
    <location>
        <begin position="641"/>
        <end position="737"/>
    </location>
</feature>
<keyword evidence="2" id="KW-0964">Secreted</keyword>
<evidence type="ECO:0000256" key="1">
    <source>
        <dbReference type="ARBA" id="ARBA00022512"/>
    </source>
</evidence>
<evidence type="ECO:0000256" key="2">
    <source>
        <dbReference type="ARBA" id="ARBA00022525"/>
    </source>
</evidence>
<feature type="domain" description="MucBP" evidence="9">
    <location>
        <begin position="415"/>
        <end position="511"/>
    </location>
</feature>
<feature type="domain" description="MucBP" evidence="9">
    <location>
        <begin position="872"/>
        <end position="943"/>
    </location>
</feature>
<keyword evidence="7" id="KW-1133">Transmembrane helix</keyword>
<keyword evidence="11" id="KW-1185">Reference proteome</keyword>
<feature type="domain" description="MucBP" evidence="9">
    <location>
        <begin position="528"/>
        <end position="624"/>
    </location>
</feature>
<keyword evidence="7" id="KW-0472">Membrane</keyword>
<feature type="transmembrane region" description="Helical" evidence="7">
    <location>
        <begin position="204"/>
        <end position="223"/>
    </location>
</feature>
<keyword evidence="5" id="KW-0572">Peptidoglycan-anchor</keyword>
<feature type="compositionally biased region" description="Low complexity" evidence="6">
    <location>
        <begin position="150"/>
        <end position="159"/>
    </location>
</feature>
<dbReference type="Proteomes" id="UP001301526">
    <property type="component" value="Chromosome"/>
</dbReference>
<name>A0AA97AD13_9STRE</name>
<evidence type="ECO:0000256" key="5">
    <source>
        <dbReference type="ARBA" id="ARBA00023088"/>
    </source>
</evidence>
<evidence type="ECO:0000259" key="8">
    <source>
        <dbReference type="Pfam" id="PF00746"/>
    </source>
</evidence>
<evidence type="ECO:0000259" key="9">
    <source>
        <dbReference type="Pfam" id="PF06458"/>
    </source>
</evidence>
<organism evidence="10 11">
    <name type="scientific">Streptococcus iners subsp. hyiners</name>
    <dbReference type="NCBI Taxonomy" id="3028083"/>
    <lineage>
        <taxon>Bacteria</taxon>
        <taxon>Bacillati</taxon>
        <taxon>Bacillota</taxon>
        <taxon>Bacilli</taxon>
        <taxon>Lactobacillales</taxon>
        <taxon>Streptococcaceae</taxon>
        <taxon>Streptococcus</taxon>
        <taxon>Streptococcus iners</taxon>
    </lineage>
</organism>
<evidence type="ECO:0000313" key="11">
    <source>
        <dbReference type="Proteomes" id="UP001301526"/>
    </source>
</evidence>
<evidence type="ECO:0000256" key="7">
    <source>
        <dbReference type="SAM" id="Phobius"/>
    </source>
</evidence>
<keyword evidence="7" id="KW-0812">Transmembrane</keyword>
<dbReference type="RefSeq" id="WP_316716448.1">
    <property type="nucleotide sequence ID" value="NZ_CP118734.1"/>
</dbReference>
<dbReference type="Gene3D" id="3.10.20.320">
    <property type="entry name" value="Putative peptidoglycan bound protein (lpxtg motif)"/>
    <property type="match status" value="4"/>
</dbReference>
<dbReference type="EMBL" id="CP118734">
    <property type="protein sequence ID" value="WNY49761.1"/>
    <property type="molecule type" value="Genomic_DNA"/>
</dbReference>
<feature type="domain" description="MucBP" evidence="9">
    <location>
        <begin position="302"/>
        <end position="398"/>
    </location>
</feature>
<dbReference type="InterPro" id="IPR009459">
    <property type="entry name" value="MucBP_dom"/>
</dbReference>
<feature type="compositionally biased region" description="Low complexity" evidence="6">
    <location>
        <begin position="166"/>
        <end position="181"/>
    </location>
</feature>
<dbReference type="Pfam" id="PF06458">
    <property type="entry name" value="MucBP"/>
    <property type="match status" value="5"/>
</dbReference>
<sequence length="970" mass="104253">MIKTKAYGLVSTITLAGALGLMTIPSVEAAEIKTGLQTTPIRRAASDSLSDEQKSHVIPGQITDVPMSWINSETGNVEWITDFVLVYEKTGKCSAIPSDEIQIPETPSSDTPVPPSSDTPETPSSDTPVPPSSDTPETPSSDTPVPPSSDTPETPSSDTPVPPSSGTPGTPGSDTPKTPSSLAPSSPIQKVIQKVLPNTGVKQATTLIVVGVGLATFAGYLMFRNKRTGKTVAVALLVATGAGFSSAALAESVGFLDIVQQIEIKLDERFQHTAEESECWKYVGYIPVIAEESVKESNKTGNVNVKYVDTEGKEIKDLYNLVVEGKVSTTKTTTTTVDGVSSSTEETVASGLTYDATTQKPTTITFDGKVYEFVQVKDGDVEQGLVTEGTTTVTYIYRHAPQITEAVTETTKTGNVNVKYVDTEGNEIKDLYKLVENGLVSTTKTTITTVDGVPSSKEETVASGLTYDATTQKPTTITFDGKVYEFVQVKDGDVEQGLVTEGTTTVTYIYRHVPQITEAVTETTKTGNVNVKYVDTEGNEIKDLYKLVEEGLVSTTKTTTTTVDGVSSSTEETVASGLTYDATTQKPTTITFDGKVYEFVQVKAGDVEQGLVTEGTTTVTYIYRHVPQITEAVTETTTTGNVNVKYVDTEGKEIKDLYKLVENGLVSTTRTTTTTVDGVPSSKEETVASGLTYDATTQKPTTITFDGKVYEFVQVKAGDVEQGLVTEGTTTITYIYKVAPNTTETISTPITGTVKTRYVDADTGEEIVSGSTIVDNGVVANKVTTIVRNAAGEVVSETTERVPTGLTYDTTADKTAKNAEIALIRLPVLEMIDHNGNLVTPDADGYVTVTETKTWGESQITTSDYQTVYDFVEYHYKNNMNLTKFSIKSLVITPEGDRYSATAVVEYTYYIGNKTVGYTFVSVDEAEEGAVEEGTKTITYKYRRQAYEAEATTAIAMTIQPAEMTTSLPD</sequence>
<feature type="compositionally biased region" description="Low complexity" evidence="6">
    <location>
        <begin position="118"/>
        <end position="127"/>
    </location>
</feature>
<feature type="region of interest" description="Disordered" evidence="6">
    <location>
        <begin position="97"/>
        <end position="185"/>
    </location>
</feature>
<dbReference type="AlphaFoldDB" id="A0AA97AD13"/>
<feature type="transmembrane region" description="Helical" evidence="7">
    <location>
        <begin position="235"/>
        <end position="256"/>
    </location>
</feature>
<feature type="compositionally biased region" description="Low complexity" evidence="6">
    <location>
        <begin position="134"/>
        <end position="143"/>
    </location>
</feature>
<dbReference type="NCBIfam" id="TIGR01167">
    <property type="entry name" value="LPXTG_anchor"/>
    <property type="match status" value="1"/>
</dbReference>
<feature type="domain" description="Gram-positive cocci surface proteins LPxTG" evidence="8">
    <location>
        <begin position="193"/>
        <end position="227"/>
    </location>
</feature>
<keyword evidence="3" id="KW-0732">Signal</keyword>
<accession>A0AA97AD13</accession>
<dbReference type="InterPro" id="IPR019931">
    <property type="entry name" value="LPXTG_anchor"/>
</dbReference>
<evidence type="ECO:0000313" key="10">
    <source>
        <dbReference type="EMBL" id="WNY49761.1"/>
    </source>
</evidence>
<keyword evidence="1" id="KW-0134">Cell wall</keyword>
<proteinExistence type="predicted"/>
<gene>
    <name evidence="10" type="ORF">PW220_03735</name>
</gene>
<protein>
    <submittedName>
        <fullName evidence="10">MucBP domain-containing protein</fullName>
    </submittedName>
</protein>
<keyword evidence="4" id="KW-0677">Repeat</keyword>
<dbReference type="Pfam" id="PF00746">
    <property type="entry name" value="Gram_pos_anchor"/>
    <property type="match status" value="1"/>
</dbReference>
<evidence type="ECO:0000256" key="4">
    <source>
        <dbReference type="ARBA" id="ARBA00022737"/>
    </source>
</evidence>